<evidence type="ECO:0000313" key="2">
    <source>
        <dbReference type="Proteomes" id="UP000703269"/>
    </source>
</evidence>
<name>A0A9P3LL75_9APHY</name>
<comment type="caution">
    <text evidence="1">The sequence shown here is derived from an EMBL/GenBank/DDBJ whole genome shotgun (WGS) entry which is preliminary data.</text>
</comment>
<keyword evidence="2" id="KW-1185">Reference proteome</keyword>
<accession>A0A9P3LL75</accession>
<proteinExistence type="predicted"/>
<organism evidence="1 2">
    <name type="scientific">Phanerochaete sordida</name>
    <dbReference type="NCBI Taxonomy" id="48140"/>
    <lineage>
        <taxon>Eukaryota</taxon>
        <taxon>Fungi</taxon>
        <taxon>Dikarya</taxon>
        <taxon>Basidiomycota</taxon>
        <taxon>Agaricomycotina</taxon>
        <taxon>Agaricomycetes</taxon>
        <taxon>Polyporales</taxon>
        <taxon>Phanerochaetaceae</taxon>
        <taxon>Phanerochaete</taxon>
    </lineage>
</organism>
<dbReference type="EMBL" id="BPQB01000105">
    <property type="protein sequence ID" value="GJE99266.1"/>
    <property type="molecule type" value="Genomic_DNA"/>
</dbReference>
<dbReference type="Proteomes" id="UP000703269">
    <property type="component" value="Unassembled WGS sequence"/>
</dbReference>
<evidence type="ECO:0000313" key="1">
    <source>
        <dbReference type="EMBL" id="GJE99266.1"/>
    </source>
</evidence>
<dbReference type="AlphaFoldDB" id="A0A9P3LL75"/>
<protein>
    <submittedName>
        <fullName evidence="1">Uncharacterized protein</fullName>
    </submittedName>
</protein>
<gene>
    <name evidence="1" type="ORF">PsYK624_155190</name>
</gene>
<reference evidence="1 2" key="1">
    <citation type="submission" date="2021-08" db="EMBL/GenBank/DDBJ databases">
        <title>Draft Genome Sequence of Phanerochaete sordida strain YK-624.</title>
        <authorList>
            <person name="Mori T."/>
            <person name="Dohra H."/>
            <person name="Suzuki T."/>
            <person name="Kawagishi H."/>
            <person name="Hirai H."/>
        </authorList>
    </citation>
    <scope>NUCLEOTIDE SEQUENCE [LARGE SCALE GENOMIC DNA]</scope>
    <source>
        <strain evidence="1 2">YK-624</strain>
    </source>
</reference>
<sequence length="151" mass="16538">MASMRTAFRAVDTLRHADCFRLRKALRSTNTASPHGVQVLHDVAIPPIRPYYARATPVRQASFAKCKMKRRVAFVLWAVGVMICGRKQAQPPRRSGSGRFGLGISPGDAMIALPGVSTPTPRTAVRSSRETCARAQVSKRHCVSSRSHCLP</sequence>